<organism evidence="3 4">
    <name type="scientific">Stylosanthes scabra</name>
    <dbReference type="NCBI Taxonomy" id="79078"/>
    <lineage>
        <taxon>Eukaryota</taxon>
        <taxon>Viridiplantae</taxon>
        <taxon>Streptophyta</taxon>
        <taxon>Embryophyta</taxon>
        <taxon>Tracheophyta</taxon>
        <taxon>Spermatophyta</taxon>
        <taxon>Magnoliopsida</taxon>
        <taxon>eudicotyledons</taxon>
        <taxon>Gunneridae</taxon>
        <taxon>Pentapetalae</taxon>
        <taxon>rosids</taxon>
        <taxon>fabids</taxon>
        <taxon>Fabales</taxon>
        <taxon>Fabaceae</taxon>
        <taxon>Papilionoideae</taxon>
        <taxon>50 kb inversion clade</taxon>
        <taxon>dalbergioids sensu lato</taxon>
        <taxon>Dalbergieae</taxon>
        <taxon>Pterocarpus clade</taxon>
        <taxon>Stylosanthes</taxon>
    </lineage>
</organism>
<evidence type="ECO:0000256" key="1">
    <source>
        <dbReference type="SAM" id="Phobius"/>
    </source>
</evidence>
<protein>
    <recommendedName>
        <fullName evidence="5">Secreted protein</fullName>
    </recommendedName>
</protein>
<name>A0ABU6R786_9FABA</name>
<keyword evidence="1" id="KW-0472">Membrane</keyword>
<keyword evidence="1" id="KW-1133">Transmembrane helix</keyword>
<keyword evidence="4" id="KW-1185">Reference proteome</keyword>
<comment type="caution">
    <text evidence="3">The sequence shown here is derived from an EMBL/GenBank/DDBJ whole genome shotgun (WGS) entry which is preliminary data.</text>
</comment>
<reference evidence="3 4" key="1">
    <citation type="journal article" date="2023" name="Plants (Basel)">
        <title>Bridging the Gap: Combining Genomics and Transcriptomics Approaches to Understand Stylosanthes scabra, an Orphan Legume from the Brazilian Caatinga.</title>
        <authorList>
            <person name="Ferreira-Neto J.R.C."/>
            <person name="da Silva M.D."/>
            <person name="Binneck E."/>
            <person name="de Melo N.F."/>
            <person name="da Silva R.H."/>
            <person name="de Melo A.L.T.M."/>
            <person name="Pandolfi V."/>
            <person name="Bustamante F.O."/>
            <person name="Brasileiro-Vidal A.C."/>
            <person name="Benko-Iseppon A.M."/>
        </authorList>
    </citation>
    <scope>NUCLEOTIDE SEQUENCE [LARGE SCALE GENOMIC DNA]</scope>
    <source>
        <tissue evidence="3">Leaves</tissue>
    </source>
</reference>
<evidence type="ECO:0000313" key="3">
    <source>
        <dbReference type="EMBL" id="MED6119817.1"/>
    </source>
</evidence>
<dbReference type="EMBL" id="JASCZI010030249">
    <property type="protein sequence ID" value="MED6119817.1"/>
    <property type="molecule type" value="Genomic_DNA"/>
</dbReference>
<evidence type="ECO:0000256" key="2">
    <source>
        <dbReference type="SAM" id="SignalP"/>
    </source>
</evidence>
<dbReference type="Proteomes" id="UP001341840">
    <property type="component" value="Unassembled WGS sequence"/>
</dbReference>
<gene>
    <name evidence="3" type="ORF">PIB30_015113</name>
</gene>
<proteinExistence type="predicted"/>
<feature type="transmembrane region" description="Helical" evidence="1">
    <location>
        <begin position="73"/>
        <end position="94"/>
    </location>
</feature>
<keyword evidence="2" id="KW-0732">Signal</keyword>
<sequence>MSNSGRGRVFVCWSCVFISQVESGPKDSSSRFGGGGGTEEYTTSYLLFKSTRWLAVILSAIERRSIGVIRRPILFASGSPLCYFVLLLELPLYLQ</sequence>
<keyword evidence="1" id="KW-0812">Transmembrane</keyword>
<feature type="chain" id="PRO_5047495664" description="Secreted protein" evidence="2">
    <location>
        <begin position="24"/>
        <end position="95"/>
    </location>
</feature>
<evidence type="ECO:0008006" key="5">
    <source>
        <dbReference type="Google" id="ProtNLM"/>
    </source>
</evidence>
<accession>A0ABU6R786</accession>
<evidence type="ECO:0000313" key="4">
    <source>
        <dbReference type="Proteomes" id="UP001341840"/>
    </source>
</evidence>
<feature type="signal peptide" evidence="2">
    <location>
        <begin position="1"/>
        <end position="23"/>
    </location>
</feature>